<organism evidence="7 8">
    <name type="scientific">Dichotomicrobium thermohalophilum</name>
    <dbReference type="NCBI Taxonomy" id="933063"/>
    <lineage>
        <taxon>Bacteria</taxon>
        <taxon>Pseudomonadati</taxon>
        <taxon>Pseudomonadota</taxon>
        <taxon>Alphaproteobacteria</taxon>
        <taxon>Hyphomicrobiales</taxon>
        <taxon>Hyphomicrobiaceae</taxon>
        <taxon>Dichotomicrobium</taxon>
    </lineage>
</organism>
<dbReference type="Proteomes" id="UP000266273">
    <property type="component" value="Unassembled WGS sequence"/>
</dbReference>
<feature type="transmembrane region" description="Helical" evidence="6">
    <location>
        <begin position="48"/>
        <end position="74"/>
    </location>
</feature>
<keyword evidence="3 6" id="KW-0812">Transmembrane</keyword>
<feature type="transmembrane region" description="Helical" evidence="6">
    <location>
        <begin position="186"/>
        <end position="211"/>
    </location>
</feature>
<dbReference type="PANTHER" id="PTHR30086">
    <property type="entry name" value="ARGININE EXPORTER PROTEIN ARGO"/>
    <property type="match status" value="1"/>
</dbReference>
<evidence type="ECO:0000313" key="7">
    <source>
        <dbReference type="EMBL" id="RIA47367.1"/>
    </source>
</evidence>
<keyword evidence="2" id="KW-1003">Cell membrane</keyword>
<proteinExistence type="predicted"/>
<keyword evidence="5 6" id="KW-0472">Membrane</keyword>
<feature type="transmembrane region" description="Helical" evidence="6">
    <location>
        <begin position="153"/>
        <end position="174"/>
    </location>
</feature>
<keyword evidence="4 6" id="KW-1133">Transmembrane helix</keyword>
<evidence type="ECO:0000256" key="3">
    <source>
        <dbReference type="ARBA" id="ARBA00022692"/>
    </source>
</evidence>
<feature type="transmembrane region" description="Helical" evidence="6">
    <location>
        <begin position="18"/>
        <end position="41"/>
    </location>
</feature>
<evidence type="ECO:0000256" key="4">
    <source>
        <dbReference type="ARBA" id="ARBA00022989"/>
    </source>
</evidence>
<dbReference type="RefSeq" id="WP_119062247.1">
    <property type="nucleotide sequence ID" value="NZ_QXDF01000003.1"/>
</dbReference>
<sequence length="245" mass="26094">MIFETASLVQTVLSETQLIVTGLVIGVIVAAPVGPVNVLCIQRTLERGFWAGVAAGFGAVLGDGLIAAAAAFGVTAISNVTTDYRTTIQLIGGAILLLFGVRLYFAAPRTGAQGSRWAELRRIAETIPDMFRPMMRYQIWRIVPHASVIPQSFFLTVTNPGAILGMFAIFGGLGSLTGGLTSYLEAFTLVLSVMGGSLLWWIGLSHIISIVRHKLDEDRLQRINQIAGGVLVGFGVLLIGQLIVA</sequence>
<evidence type="ECO:0000256" key="6">
    <source>
        <dbReference type="SAM" id="Phobius"/>
    </source>
</evidence>
<dbReference type="AlphaFoldDB" id="A0A397PJM7"/>
<comment type="caution">
    <text evidence="7">The sequence shown here is derived from an EMBL/GenBank/DDBJ whole genome shotgun (WGS) entry which is preliminary data.</text>
</comment>
<name>A0A397PJM7_9HYPH</name>
<evidence type="ECO:0000256" key="5">
    <source>
        <dbReference type="ARBA" id="ARBA00023136"/>
    </source>
</evidence>
<feature type="transmembrane region" description="Helical" evidence="6">
    <location>
        <begin position="86"/>
        <end position="105"/>
    </location>
</feature>
<dbReference type="GO" id="GO:0005886">
    <property type="term" value="C:plasma membrane"/>
    <property type="evidence" value="ECO:0007669"/>
    <property type="project" value="UniProtKB-SubCell"/>
</dbReference>
<feature type="transmembrane region" description="Helical" evidence="6">
    <location>
        <begin position="223"/>
        <end position="244"/>
    </location>
</feature>
<accession>A0A397PJM7</accession>
<evidence type="ECO:0000256" key="2">
    <source>
        <dbReference type="ARBA" id="ARBA00022475"/>
    </source>
</evidence>
<dbReference type="PANTHER" id="PTHR30086:SF20">
    <property type="entry name" value="ARGININE EXPORTER PROTEIN ARGO-RELATED"/>
    <property type="match status" value="1"/>
</dbReference>
<comment type="subcellular location">
    <subcellularLocation>
        <location evidence="1">Cell membrane</location>
        <topology evidence="1">Multi-pass membrane protein</topology>
    </subcellularLocation>
</comment>
<dbReference type="EMBL" id="QXDF01000003">
    <property type="protein sequence ID" value="RIA47367.1"/>
    <property type="molecule type" value="Genomic_DNA"/>
</dbReference>
<dbReference type="InterPro" id="IPR001123">
    <property type="entry name" value="LeuE-type"/>
</dbReference>
<evidence type="ECO:0000313" key="8">
    <source>
        <dbReference type="Proteomes" id="UP000266273"/>
    </source>
</evidence>
<reference evidence="7 8" key="1">
    <citation type="submission" date="2018-08" db="EMBL/GenBank/DDBJ databases">
        <title>Genomic Encyclopedia of Archaeal and Bacterial Type Strains, Phase II (KMG-II): from individual species to whole genera.</title>
        <authorList>
            <person name="Goeker M."/>
        </authorList>
    </citation>
    <scope>NUCLEOTIDE SEQUENCE [LARGE SCALE GENOMIC DNA]</scope>
    <source>
        <strain evidence="7 8">DSM 5002</strain>
    </source>
</reference>
<protein>
    <submittedName>
        <fullName evidence="7">Threonine/homoserine/homoserine lactone efflux protein</fullName>
    </submittedName>
</protein>
<keyword evidence="8" id="KW-1185">Reference proteome</keyword>
<dbReference type="Pfam" id="PF01810">
    <property type="entry name" value="LysE"/>
    <property type="match status" value="1"/>
</dbReference>
<gene>
    <name evidence="7" type="ORF">BXY53_2445</name>
</gene>
<dbReference type="GO" id="GO:0015171">
    <property type="term" value="F:amino acid transmembrane transporter activity"/>
    <property type="evidence" value="ECO:0007669"/>
    <property type="project" value="TreeGrafter"/>
</dbReference>
<dbReference type="OrthoDB" id="7874789at2"/>
<evidence type="ECO:0000256" key="1">
    <source>
        <dbReference type="ARBA" id="ARBA00004651"/>
    </source>
</evidence>